<protein>
    <submittedName>
        <fullName evidence="2">Uncharacterized protein</fullName>
    </submittedName>
</protein>
<organism evidence="2 3">
    <name type="scientific">Elysia marginata</name>
    <dbReference type="NCBI Taxonomy" id="1093978"/>
    <lineage>
        <taxon>Eukaryota</taxon>
        <taxon>Metazoa</taxon>
        <taxon>Spiralia</taxon>
        <taxon>Lophotrochozoa</taxon>
        <taxon>Mollusca</taxon>
        <taxon>Gastropoda</taxon>
        <taxon>Heterobranchia</taxon>
        <taxon>Euthyneura</taxon>
        <taxon>Panpulmonata</taxon>
        <taxon>Sacoglossa</taxon>
        <taxon>Placobranchoidea</taxon>
        <taxon>Plakobranchidae</taxon>
        <taxon>Elysia</taxon>
    </lineage>
</organism>
<keyword evidence="3" id="KW-1185">Reference proteome</keyword>
<evidence type="ECO:0000313" key="3">
    <source>
        <dbReference type="Proteomes" id="UP000762676"/>
    </source>
</evidence>
<dbReference type="AlphaFoldDB" id="A0AAV4IT99"/>
<accession>A0AAV4IT99</accession>
<gene>
    <name evidence="2" type="ORF">ElyMa_004887900</name>
</gene>
<feature type="transmembrane region" description="Helical" evidence="1">
    <location>
        <begin position="36"/>
        <end position="67"/>
    </location>
</feature>
<proteinExistence type="predicted"/>
<keyword evidence="1" id="KW-1133">Transmembrane helix</keyword>
<dbReference type="EMBL" id="BMAT01009778">
    <property type="protein sequence ID" value="GFS13592.1"/>
    <property type="molecule type" value="Genomic_DNA"/>
</dbReference>
<sequence>MKSLLTMCGNGYKTLTEVSSERVSIPWHFSVNYERALVVVLSLKVVVVKVVVIVVVVVVVVVVVALVG</sequence>
<evidence type="ECO:0000313" key="2">
    <source>
        <dbReference type="EMBL" id="GFS13592.1"/>
    </source>
</evidence>
<comment type="caution">
    <text evidence="2">The sequence shown here is derived from an EMBL/GenBank/DDBJ whole genome shotgun (WGS) entry which is preliminary data.</text>
</comment>
<dbReference type="Proteomes" id="UP000762676">
    <property type="component" value="Unassembled WGS sequence"/>
</dbReference>
<keyword evidence="1" id="KW-0812">Transmembrane</keyword>
<evidence type="ECO:0000256" key="1">
    <source>
        <dbReference type="SAM" id="Phobius"/>
    </source>
</evidence>
<reference evidence="2 3" key="1">
    <citation type="journal article" date="2021" name="Elife">
        <title>Chloroplast acquisition without the gene transfer in kleptoplastic sea slugs, Plakobranchus ocellatus.</title>
        <authorList>
            <person name="Maeda T."/>
            <person name="Takahashi S."/>
            <person name="Yoshida T."/>
            <person name="Shimamura S."/>
            <person name="Takaki Y."/>
            <person name="Nagai Y."/>
            <person name="Toyoda A."/>
            <person name="Suzuki Y."/>
            <person name="Arimoto A."/>
            <person name="Ishii H."/>
            <person name="Satoh N."/>
            <person name="Nishiyama T."/>
            <person name="Hasebe M."/>
            <person name="Maruyama T."/>
            <person name="Minagawa J."/>
            <person name="Obokata J."/>
            <person name="Shigenobu S."/>
        </authorList>
    </citation>
    <scope>NUCLEOTIDE SEQUENCE [LARGE SCALE GENOMIC DNA]</scope>
</reference>
<keyword evidence="1" id="KW-0472">Membrane</keyword>
<name>A0AAV4IT99_9GAST</name>